<dbReference type="SUPFAM" id="SSF82185">
    <property type="entry name" value="Histone H3 K4-specific methyltransferase SET7/9 N-terminal domain"/>
    <property type="match status" value="1"/>
</dbReference>
<keyword evidence="3" id="KW-1185">Reference proteome</keyword>
<dbReference type="PROSITE" id="PS52015">
    <property type="entry name" value="TONB_CTD"/>
    <property type="match status" value="1"/>
</dbReference>
<proteinExistence type="predicted"/>
<reference evidence="2" key="1">
    <citation type="submission" date="2020-10" db="EMBL/GenBank/DDBJ databases">
        <authorList>
            <person name="Lu T."/>
            <person name="Wang Q."/>
            <person name="Han X."/>
        </authorList>
    </citation>
    <scope>NUCLEOTIDE SEQUENCE</scope>
    <source>
        <strain evidence="2">WQ 366</strain>
    </source>
</reference>
<gene>
    <name evidence="2" type="ORF">IPZ78_03250</name>
</gene>
<evidence type="ECO:0000313" key="3">
    <source>
        <dbReference type="Proteomes" id="UP001165302"/>
    </source>
</evidence>
<accession>A0ABS7Z1V8</accession>
<dbReference type="InterPro" id="IPR037682">
    <property type="entry name" value="TonB_C"/>
</dbReference>
<dbReference type="Gene3D" id="3.90.930.1">
    <property type="match status" value="1"/>
</dbReference>
<name>A0ABS7Z1V8_9SPHI</name>
<protein>
    <submittedName>
        <fullName evidence="2">Energy transducer TonB</fullName>
    </submittedName>
</protein>
<dbReference type="SUPFAM" id="SSF74653">
    <property type="entry name" value="TolA/TonB C-terminal domain"/>
    <property type="match status" value="1"/>
</dbReference>
<dbReference type="EMBL" id="JADEYP010000004">
    <property type="protein sequence ID" value="MCA5004170.1"/>
    <property type="molecule type" value="Genomic_DNA"/>
</dbReference>
<dbReference type="InterPro" id="IPR051045">
    <property type="entry name" value="TonB-dependent_transducer"/>
</dbReference>
<dbReference type="Pfam" id="PF03544">
    <property type="entry name" value="TonB_C"/>
    <property type="match status" value="1"/>
</dbReference>
<evidence type="ECO:0000313" key="2">
    <source>
        <dbReference type="EMBL" id="MCA5004170.1"/>
    </source>
</evidence>
<dbReference type="Gene3D" id="3.30.1150.10">
    <property type="match status" value="1"/>
</dbReference>
<dbReference type="PANTHER" id="PTHR33446">
    <property type="entry name" value="PROTEIN TONB-RELATED"/>
    <property type="match status" value="1"/>
</dbReference>
<feature type="domain" description="TonB C-terminal" evidence="1">
    <location>
        <begin position="230"/>
        <end position="322"/>
    </location>
</feature>
<evidence type="ECO:0000259" key="1">
    <source>
        <dbReference type="PROSITE" id="PS52015"/>
    </source>
</evidence>
<sequence length="322" mass="37312">MKRIFSTILISLLFQIVYGQLSFTTFYTKDGKETKNQEQAHYYRELSVLENSQIRVIEKYIQSNQTKLVGTFPSIKDKKFIGQKFEAFENGKIKSKEFYSADGVMIDTAYYYHPNGRLKIAFEYPYKVEKEATKVTDTLILVYHDSLGSRLLQNGNGYAEIDFKNSSVEKGNYKNHKRIGKWTGTFMDDKYSFEETYDNGKLISGITKDSLNKEYIYDNKNYHQPPSYPGDIIAIRRFIANNYRYPQEAIRNRVKGTVKLSFVIDKEGNMVEMKVEEDLGFGTGEEGIRILKRAKKWTPGYMRGIPVRVSYSLPIRLDLSGS</sequence>
<dbReference type="Proteomes" id="UP001165302">
    <property type="component" value="Unassembled WGS sequence"/>
</dbReference>
<organism evidence="2 3">
    <name type="scientific">Sphingobacterium bovistauri</name>
    <dbReference type="NCBI Taxonomy" id="2781959"/>
    <lineage>
        <taxon>Bacteria</taxon>
        <taxon>Pseudomonadati</taxon>
        <taxon>Bacteroidota</taxon>
        <taxon>Sphingobacteriia</taxon>
        <taxon>Sphingobacteriales</taxon>
        <taxon>Sphingobacteriaceae</taxon>
        <taxon>Sphingobacterium</taxon>
    </lineage>
</organism>
<comment type="caution">
    <text evidence="2">The sequence shown here is derived from an EMBL/GenBank/DDBJ whole genome shotgun (WGS) entry which is preliminary data.</text>
</comment>
<dbReference type="RefSeq" id="WP_225551505.1">
    <property type="nucleotide sequence ID" value="NZ_JADEYP010000004.1"/>
</dbReference>
<dbReference type="PANTHER" id="PTHR33446:SF2">
    <property type="entry name" value="PROTEIN TONB"/>
    <property type="match status" value="1"/>
</dbReference>